<dbReference type="PANTHER" id="PTHR42914:SF1">
    <property type="entry name" value="7-CYANO-7-DEAZAGUANINE SYNTHASE"/>
    <property type="match status" value="1"/>
</dbReference>
<feature type="binding site" evidence="10">
    <location>
        <position position="205"/>
    </location>
    <ligand>
        <name>Zn(2+)</name>
        <dbReference type="ChEBI" id="CHEBI:29105"/>
    </ligand>
</feature>
<dbReference type="EMBL" id="FONL01000016">
    <property type="protein sequence ID" value="SFE74505.1"/>
    <property type="molecule type" value="Genomic_DNA"/>
</dbReference>
<dbReference type="HAMAP" id="MF_01633">
    <property type="entry name" value="QueC"/>
    <property type="match status" value="1"/>
</dbReference>
<keyword evidence="5 10" id="KW-0862">Zinc</keyword>
<reference evidence="11 12" key="1">
    <citation type="submission" date="2016-10" db="EMBL/GenBank/DDBJ databases">
        <authorList>
            <person name="de Groot N.N."/>
        </authorList>
    </citation>
    <scope>NUCLEOTIDE SEQUENCE [LARGE SCALE GENOMIC DNA]</scope>
    <source>
        <strain evidence="11 12">DSM 9236</strain>
    </source>
</reference>
<dbReference type="STRING" id="1123323.SAMN05216245_11628"/>
<comment type="subunit">
    <text evidence="10">Homodimer.</text>
</comment>
<dbReference type="UniPathway" id="UPA00391"/>
<dbReference type="Pfam" id="PF06508">
    <property type="entry name" value="QueC"/>
    <property type="match status" value="1"/>
</dbReference>
<comment type="cofactor">
    <cofactor evidence="10">
        <name>Zn(2+)</name>
        <dbReference type="ChEBI" id="CHEBI:29105"/>
    </cofactor>
    <text evidence="10">Binds 1 zinc ion per subunit.</text>
</comment>
<dbReference type="EC" id="6.3.4.20" evidence="8 10"/>
<dbReference type="PANTHER" id="PTHR42914">
    <property type="entry name" value="7-CYANO-7-DEAZAGUANINE SYNTHASE"/>
    <property type="match status" value="1"/>
</dbReference>
<dbReference type="InterPro" id="IPR018317">
    <property type="entry name" value="QueC"/>
</dbReference>
<comment type="function">
    <text evidence="10">Catalyzes the ATP-dependent conversion of 7-carboxy-7-deazaguanine (CDG) to 7-cyano-7-deazaguanine (preQ(0)).</text>
</comment>
<dbReference type="RefSeq" id="WP_093914031.1">
    <property type="nucleotide sequence ID" value="NZ_FONL01000016.1"/>
</dbReference>
<dbReference type="OrthoDB" id="9789567at2"/>
<keyword evidence="2 10" id="KW-0436">Ligase</keyword>
<dbReference type="GO" id="GO:0008270">
    <property type="term" value="F:zinc ion binding"/>
    <property type="evidence" value="ECO:0007669"/>
    <property type="project" value="UniProtKB-UniRule"/>
</dbReference>
<proteinExistence type="inferred from homology"/>
<dbReference type="GO" id="GO:0005524">
    <property type="term" value="F:ATP binding"/>
    <property type="evidence" value="ECO:0007669"/>
    <property type="project" value="UniProtKB-UniRule"/>
</dbReference>
<feature type="binding site" evidence="10">
    <location>
        <position position="202"/>
    </location>
    <ligand>
        <name>Zn(2+)</name>
        <dbReference type="ChEBI" id="CHEBI:29105"/>
    </ligand>
</feature>
<evidence type="ECO:0000256" key="3">
    <source>
        <dbReference type="ARBA" id="ARBA00022723"/>
    </source>
</evidence>
<keyword evidence="4 10" id="KW-0547">Nucleotide-binding</keyword>
<dbReference type="Gene3D" id="3.40.50.620">
    <property type="entry name" value="HUPs"/>
    <property type="match status" value="1"/>
</dbReference>
<evidence type="ECO:0000256" key="5">
    <source>
        <dbReference type="ARBA" id="ARBA00022833"/>
    </source>
</evidence>
<keyword evidence="3 10" id="KW-0479">Metal-binding</keyword>
<evidence type="ECO:0000256" key="4">
    <source>
        <dbReference type="ARBA" id="ARBA00022741"/>
    </source>
</evidence>
<comment type="catalytic activity">
    <reaction evidence="9 10">
        <text>7-carboxy-7-carbaguanine + NH4(+) + 2 ATP = 7-cyano-7-carbaguanine + 2 AMP + 2 diphosphate + 2 H(+)</text>
        <dbReference type="Rhea" id="RHEA:27982"/>
        <dbReference type="ChEBI" id="CHEBI:15378"/>
        <dbReference type="ChEBI" id="CHEBI:28938"/>
        <dbReference type="ChEBI" id="CHEBI:30616"/>
        <dbReference type="ChEBI" id="CHEBI:33019"/>
        <dbReference type="ChEBI" id="CHEBI:45075"/>
        <dbReference type="ChEBI" id="CHEBI:61036"/>
        <dbReference type="ChEBI" id="CHEBI:456215"/>
        <dbReference type="EC" id="6.3.4.20"/>
    </reaction>
</comment>
<dbReference type="CDD" id="cd01995">
    <property type="entry name" value="QueC-like"/>
    <property type="match status" value="1"/>
</dbReference>
<feature type="binding site" evidence="10">
    <location>
        <position position="194"/>
    </location>
    <ligand>
        <name>Zn(2+)</name>
        <dbReference type="ChEBI" id="CHEBI:29105"/>
    </ligand>
</feature>
<evidence type="ECO:0000313" key="11">
    <source>
        <dbReference type="EMBL" id="SFE74505.1"/>
    </source>
</evidence>
<comment type="pathway">
    <text evidence="1 10">Purine metabolism; 7-cyano-7-deazaguanine biosynthesis.</text>
</comment>
<dbReference type="AlphaFoldDB" id="A0A1I2D201"/>
<sequence>MKALVLFSGGLDSSVCLGLAVKKYGADEVLALSIYYGQKHKKELEASEKIASFYGVKRITLDLGEIFRGADCSLLEGSAADIPHEEYSDQLAKTNGAPVSTYVPFRNGLFLSSAASVAIGNGCEVIYYGAHADDATGSAYPDTSVEFNKAIADAIYVGSGKALRVVAPFIGRSKADVVAAGLEIGVPFAMTWSCYEGHEKACGVCGTCRDRKRAFQENGLADPIAYENGKD</sequence>
<evidence type="ECO:0000256" key="2">
    <source>
        <dbReference type="ARBA" id="ARBA00022598"/>
    </source>
</evidence>
<comment type="similarity">
    <text evidence="7 10">Belongs to the QueC family.</text>
</comment>
<organism evidence="11 12">
    <name type="scientific">Succiniclasticum ruminis DSM 9236</name>
    <dbReference type="NCBI Taxonomy" id="1123323"/>
    <lineage>
        <taxon>Bacteria</taxon>
        <taxon>Bacillati</taxon>
        <taxon>Bacillota</taxon>
        <taxon>Negativicutes</taxon>
        <taxon>Acidaminococcales</taxon>
        <taxon>Acidaminococcaceae</taxon>
        <taxon>Succiniclasticum</taxon>
    </lineage>
</organism>
<dbReference type="NCBIfam" id="TIGR00364">
    <property type="entry name" value="7-cyano-7-deazaguanine synthase QueC"/>
    <property type="match status" value="1"/>
</dbReference>
<evidence type="ECO:0000256" key="8">
    <source>
        <dbReference type="ARBA" id="ARBA00039149"/>
    </source>
</evidence>
<evidence type="ECO:0000256" key="10">
    <source>
        <dbReference type="HAMAP-Rule" id="MF_01633"/>
    </source>
</evidence>
<evidence type="ECO:0000256" key="9">
    <source>
        <dbReference type="ARBA" id="ARBA00047890"/>
    </source>
</evidence>
<dbReference type="Proteomes" id="UP000198896">
    <property type="component" value="Unassembled WGS sequence"/>
</dbReference>
<feature type="binding site" evidence="10">
    <location>
        <begin position="7"/>
        <end position="17"/>
    </location>
    <ligand>
        <name>ATP</name>
        <dbReference type="ChEBI" id="CHEBI:30616"/>
    </ligand>
</feature>
<evidence type="ECO:0000256" key="6">
    <source>
        <dbReference type="ARBA" id="ARBA00022840"/>
    </source>
</evidence>
<protein>
    <recommendedName>
        <fullName evidence="8 10">7-cyano-7-deazaguanine synthase</fullName>
        <ecNumber evidence="8 10">6.3.4.20</ecNumber>
    </recommendedName>
    <alternativeName>
        <fullName evidence="10">7-cyano-7-carbaguanine synthase</fullName>
    </alternativeName>
    <alternativeName>
        <fullName evidence="10">PreQ(0) synthase</fullName>
    </alternativeName>
    <alternativeName>
        <fullName evidence="10">Queuosine biosynthesis protein QueC</fullName>
    </alternativeName>
</protein>
<name>A0A1I2D201_9FIRM</name>
<feature type="binding site" evidence="10">
    <location>
        <position position="208"/>
    </location>
    <ligand>
        <name>Zn(2+)</name>
        <dbReference type="ChEBI" id="CHEBI:29105"/>
    </ligand>
</feature>
<keyword evidence="12" id="KW-1185">Reference proteome</keyword>
<accession>A0A1I2D201</accession>
<evidence type="ECO:0000256" key="1">
    <source>
        <dbReference type="ARBA" id="ARBA00005061"/>
    </source>
</evidence>
<gene>
    <name evidence="10" type="primary">queC</name>
    <name evidence="11" type="ORF">SAMN05216245_11628</name>
</gene>
<dbReference type="SUPFAM" id="SSF52402">
    <property type="entry name" value="Adenine nucleotide alpha hydrolases-like"/>
    <property type="match status" value="1"/>
</dbReference>
<evidence type="ECO:0000313" key="12">
    <source>
        <dbReference type="Proteomes" id="UP000198896"/>
    </source>
</evidence>
<evidence type="ECO:0000256" key="7">
    <source>
        <dbReference type="ARBA" id="ARBA00037993"/>
    </source>
</evidence>
<dbReference type="GO" id="GO:0008616">
    <property type="term" value="P:tRNA queuosine(34) biosynthetic process"/>
    <property type="evidence" value="ECO:0007669"/>
    <property type="project" value="UniProtKB-UniRule"/>
</dbReference>
<dbReference type="GO" id="GO:0016879">
    <property type="term" value="F:ligase activity, forming carbon-nitrogen bonds"/>
    <property type="evidence" value="ECO:0007669"/>
    <property type="project" value="UniProtKB-UniRule"/>
</dbReference>
<dbReference type="PIRSF" id="PIRSF006293">
    <property type="entry name" value="ExsB"/>
    <property type="match status" value="1"/>
</dbReference>
<dbReference type="InterPro" id="IPR014729">
    <property type="entry name" value="Rossmann-like_a/b/a_fold"/>
</dbReference>
<keyword evidence="6 10" id="KW-0067">ATP-binding</keyword>
<keyword evidence="10" id="KW-0671">Queuosine biosynthesis</keyword>